<dbReference type="RefSeq" id="WP_091339879.1">
    <property type="nucleotide sequence ID" value="NZ_FNYC01000007.1"/>
</dbReference>
<name>A0A1H6YLX2_9GAMM</name>
<evidence type="ECO:0000313" key="2">
    <source>
        <dbReference type="Proteomes" id="UP000199420"/>
    </source>
</evidence>
<gene>
    <name evidence="1" type="ORF">SAMN04487997_3262</name>
</gene>
<accession>A0A1H6YLX2</accession>
<keyword evidence="2" id="KW-1185">Reference proteome</keyword>
<organism evidence="1 2">
    <name type="scientific">Frateuria terrea</name>
    <dbReference type="NCBI Taxonomy" id="529704"/>
    <lineage>
        <taxon>Bacteria</taxon>
        <taxon>Pseudomonadati</taxon>
        <taxon>Pseudomonadota</taxon>
        <taxon>Gammaproteobacteria</taxon>
        <taxon>Lysobacterales</taxon>
        <taxon>Rhodanobacteraceae</taxon>
        <taxon>Frateuria</taxon>
    </lineage>
</organism>
<protein>
    <recommendedName>
        <fullName evidence="3">WYL domain-containing protein</fullName>
    </recommendedName>
</protein>
<dbReference type="STRING" id="529704.SAMN02927913_3421"/>
<dbReference type="AlphaFoldDB" id="A0A1H6YLX2"/>
<sequence length="93" mass="10524">MPSALIDRAIRETRPLRFVYHGSLRVVEPQCHGRGHRGTELLRGRQVNGGEPSERLFDVGQMSDLALLDGRFEGPGRNYRRNDSAMAEVFCQL</sequence>
<dbReference type="Proteomes" id="UP000199420">
    <property type="component" value="Unassembled WGS sequence"/>
</dbReference>
<evidence type="ECO:0008006" key="3">
    <source>
        <dbReference type="Google" id="ProtNLM"/>
    </source>
</evidence>
<evidence type="ECO:0000313" key="1">
    <source>
        <dbReference type="EMBL" id="SEJ41386.1"/>
    </source>
</evidence>
<dbReference type="OrthoDB" id="3174593at2"/>
<proteinExistence type="predicted"/>
<dbReference type="EMBL" id="FNYC01000007">
    <property type="protein sequence ID" value="SEJ41386.1"/>
    <property type="molecule type" value="Genomic_DNA"/>
</dbReference>
<reference evidence="1 2" key="1">
    <citation type="submission" date="2016-10" db="EMBL/GenBank/DDBJ databases">
        <authorList>
            <person name="de Groot N.N."/>
        </authorList>
    </citation>
    <scope>NUCLEOTIDE SEQUENCE [LARGE SCALE GENOMIC DNA]</scope>
    <source>
        <strain evidence="1 2">DSM 26515</strain>
    </source>
</reference>